<evidence type="ECO:0000256" key="1">
    <source>
        <dbReference type="ARBA" id="ARBA00004123"/>
    </source>
</evidence>
<dbReference type="EMBL" id="AJWJ01000477">
    <property type="protein sequence ID" value="KAF2070542.1"/>
    <property type="molecule type" value="Genomic_DNA"/>
</dbReference>
<keyword evidence="11" id="KW-1185">Reference proteome</keyword>
<keyword evidence="7" id="KW-0131">Cell cycle</keyword>
<feature type="compositionally biased region" description="Basic and acidic residues" evidence="9">
    <location>
        <begin position="1"/>
        <end position="13"/>
    </location>
</feature>
<evidence type="ECO:0000256" key="5">
    <source>
        <dbReference type="ARBA" id="ARBA00022776"/>
    </source>
</evidence>
<accession>A0A8J4PM38</accession>
<keyword evidence="6" id="KW-0539">Nucleus</keyword>
<comment type="caution">
    <text evidence="10">The sequence shown here is derived from an EMBL/GenBank/DDBJ whole genome shotgun (WGS) entry which is preliminary data.</text>
</comment>
<keyword evidence="4" id="KW-0132">Cell division</keyword>
<dbReference type="GO" id="GO:0051301">
    <property type="term" value="P:cell division"/>
    <property type="evidence" value="ECO:0007669"/>
    <property type="project" value="UniProtKB-KW"/>
</dbReference>
<evidence type="ECO:0000256" key="4">
    <source>
        <dbReference type="ARBA" id="ARBA00022618"/>
    </source>
</evidence>
<sequence length="257" mass="29700">MSHYHNNHDDKGRSSGAINSLIDNNNNNTSRDVDNNNVQKQQQQQQQQQNEIDNEIPLHLLELEFMEQHKISIFVDCFMPFWNHEVYEQKSPISSPKNPPLPTTTLLSSFNRNTESYVIEALLEYCRIIFELFYENTTISLFSPLNDLHRLNHRDTSQQSLKFFVDRIVQLNFQRLIALSSSGNFILPIGESLENMISSHYEVTGDSATFNDTALLNELKDNLKSINGVPIIGKHQKKHGKNILLLILPYQDQVDLF</sequence>
<keyword evidence="3" id="KW-0963">Cytoplasm</keyword>
<dbReference type="PANTHER" id="PTHR12955:SF1">
    <property type="entry name" value="INTEGRATOR COMPLEX SUBUNIT 13"/>
    <property type="match status" value="1"/>
</dbReference>
<comment type="subcellular location">
    <subcellularLocation>
        <location evidence="2">Cytoplasm</location>
    </subcellularLocation>
    <subcellularLocation>
        <location evidence="1">Nucleus</location>
    </subcellularLocation>
</comment>
<dbReference type="InterPro" id="IPR019355">
    <property type="entry name" value="Cell_cycle_regulator_Mat89Bb"/>
</dbReference>
<dbReference type="GO" id="GO:0032039">
    <property type="term" value="C:integrator complex"/>
    <property type="evidence" value="ECO:0007669"/>
    <property type="project" value="TreeGrafter"/>
</dbReference>
<dbReference type="AlphaFoldDB" id="A0A8J4PM38"/>
<evidence type="ECO:0000256" key="9">
    <source>
        <dbReference type="SAM" id="MobiDB-lite"/>
    </source>
</evidence>
<evidence type="ECO:0000256" key="2">
    <source>
        <dbReference type="ARBA" id="ARBA00004496"/>
    </source>
</evidence>
<feature type="non-terminal residue" evidence="10">
    <location>
        <position position="1"/>
    </location>
</feature>
<dbReference type="Proteomes" id="UP000695562">
    <property type="component" value="Unassembled WGS sequence"/>
</dbReference>
<evidence type="ECO:0000256" key="8">
    <source>
        <dbReference type="ARBA" id="ARBA00061603"/>
    </source>
</evidence>
<feature type="compositionally biased region" description="Low complexity" evidence="9">
    <location>
        <begin position="23"/>
        <end position="49"/>
    </location>
</feature>
<proteinExistence type="inferred from homology"/>
<dbReference type="GO" id="GO:0007346">
    <property type="term" value="P:regulation of mitotic cell cycle"/>
    <property type="evidence" value="ECO:0007669"/>
    <property type="project" value="TreeGrafter"/>
</dbReference>
<evidence type="ECO:0000256" key="7">
    <source>
        <dbReference type="ARBA" id="ARBA00023306"/>
    </source>
</evidence>
<gene>
    <name evidence="10" type="ORF">CYY_008132</name>
</gene>
<evidence type="ECO:0000256" key="3">
    <source>
        <dbReference type="ARBA" id="ARBA00022490"/>
    </source>
</evidence>
<evidence type="ECO:0000313" key="10">
    <source>
        <dbReference type="EMBL" id="KAF2070542.1"/>
    </source>
</evidence>
<dbReference type="GO" id="GO:0051642">
    <property type="term" value="P:centrosome localization"/>
    <property type="evidence" value="ECO:0007669"/>
    <property type="project" value="TreeGrafter"/>
</dbReference>
<dbReference type="OrthoDB" id="30981at2759"/>
<evidence type="ECO:0000256" key="6">
    <source>
        <dbReference type="ARBA" id="ARBA00023242"/>
    </source>
</evidence>
<protein>
    <submittedName>
        <fullName evidence="10">Uncharacterized protein</fullName>
    </submittedName>
</protein>
<feature type="region of interest" description="Disordered" evidence="9">
    <location>
        <begin position="1"/>
        <end position="50"/>
    </location>
</feature>
<comment type="similarity">
    <text evidence="8">Belongs to the Integrator subunit 13 family.</text>
</comment>
<keyword evidence="5" id="KW-0498">Mitosis</keyword>
<name>A0A8J4PM38_9MYCE</name>
<reference evidence="10" key="1">
    <citation type="submission" date="2020-01" db="EMBL/GenBank/DDBJ databases">
        <title>Development of genomics and gene disruption for Polysphondylium violaceum indicates a role for the polyketide synthase stlB in stalk morphogenesis.</title>
        <authorList>
            <person name="Narita B."/>
            <person name="Kawabe Y."/>
            <person name="Kin K."/>
            <person name="Saito T."/>
            <person name="Gibbs R."/>
            <person name="Kuspa A."/>
            <person name="Muzny D."/>
            <person name="Queller D."/>
            <person name="Richards S."/>
            <person name="Strassman J."/>
            <person name="Sucgang R."/>
            <person name="Worley K."/>
            <person name="Schaap P."/>
        </authorList>
    </citation>
    <scope>NUCLEOTIDE SEQUENCE</scope>
    <source>
        <strain evidence="10">QSvi11</strain>
    </source>
</reference>
<dbReference type="GO" id="GO:0005737">
    <property type="term" value="C:cytoplasm"/>
    <property type="evidence" value="ECO:0007669"/>
    <property type="project" value="UniProtKB-SubCell"/>
</dbReference>
<evidence type="ECO:0000313" key="11">
    <source>
        <dbReference type="Proteomes" id="UP000695562"/>
    </source>
</evidence>
<organism evidence="10 11">
    <name type="scientific">Polysphondylium violaceum</name>
    <dbReference type="NCBI Taxonomy" id="133409"/>
    <lineage>
        <taxon>Eukaryota</taxon>
        <taxon>Amoebozoa</taxon>
        <taxon>Evosea</taxon>
        <taxon>Eumycetozoa</taxon>
        <taxon>Dictyostelia</taxon>
        <taxon>Dictyosteliales</taxon>
        <taxon>Dictyosteliaceae</taxon>
        <taxon>Polysphondylium</taxon>
    </lineage>
</organism>
<dbReference type="PANTHER" id="PTHR12955">
    <property type="entry name" value="SARCOMA ANTIGEN NY-SAR-95-RELATED"/>
    <property type="match status" value="1"/>
</dbReference>